<dbReference type="EMBL" id="MWPH01000002">
    <property type="protein sequence ID" value="OVE84569.1"/>
    <property type="molecule type" value="Genomic_DNA"/>
</dbReference>
<evidence type="ECO:0000313" key="3">
    <source>
        <dbReference type="Proteomes" id="UP000196084"/>
    </source>
</evidence>
<reference evidence="2 3" key="1">
    <citation type="submission" date="2017-02" db="EMBL/GenBank/DDBJ databases">
        <title>Natronthermophilus aegyptiacus gen. nov.,sp. nov., an aerobic, extremely halophilic alkalithermophilic archaeon isolated from the athalassohaline Wadi An Natrun, Egypt.</title>
        <authorList>
            <person name="Zhao B."/>
        </authorList>
    </citation>
    <scope>NUCLEOTIDE SEQUENCE [LARGE SCALE GENOMIC DNA]</scope>
    <source>
        <strain evidence="2 3">CGMCC 1.3597</strain>
    </source>
</reference>
<dbReference type="Proteomes" id="UP000196084">
    <property type="component" value="Unassembled WGS sequence"/>
</dbReference>
<gene>
    <name evidence="2" type="ORF">B2G88_09215</name>
</gene>
<dbReference type="AlphaFoldDB" id="A0A202E8M0"/>
<sequence>MPDITSRKTDRLVVIDTDIGHSLYYDPGRGTYHSWYDSEAYEPITTRLLVGVATALETEIADLEALGDHINPDALNALCTHWGAESRTVSGSVSFRYERCQITVDADGEIIIDPRDEVPL</sequence>
<accession>A0A202E8M0</accession>
<dbReference type="RefSeq" id="WP_054862354.1">
    <property type="nucleotide sequence ID" value="NZ_MWPH01000002.1"/>
</dbReference>
<feature type="domain" description="Halobacterial output" evidence="1">
    <location>
        <begin position="41"/>
        <end position="114"/>
    </location>
</feature>
<protein>
    <recommendedName>
        <fullName evidence="1">Halobacterial output domain-containing protein</fullName>
    </recommendedName>
</protein>
<comment type="caution">
    <text evidence="2">The sequence shown here is derived from an EMBL/GenBank/DDBJ whole genome shotgun (WGS) entry which is preliminary data.</text>
</comment>
<organism evidence="2 3">
    <name type="scientific">Natronolimnobius baerhuensis</name>
    <dbReference type="NCBI Taxonomy" id="253108"/>
    <lineage>
        <taxon>Archaea</taxon>
        <taxon>Methanobacteriati</taxon>
        <taxon>Methanobacteriota</taxon>
        <taxon>Stenosarchaea group</taxon>
        <taxon>Halobacteria</taxon>
        <taxon>Halobacteriales</taxon>
        <taxon>Natrialbaceae</taxon>
        <taxon>Natronolimnobius</taxon>
    </lineage>
</organism>
<evidence type="ECO:0000259" key="1">
    <source>
        <dbReference type="Pfam" id="PF18545"/>
    </source>
</evidence>
<keyword evidence="3" id="KW-1185">Reference proteome</keyword>
<proteinExistence type="predicted"/>
<evidence type="ECO:0000313" key="2">
    <source>
        <dbReference type="EMBL" id="OVE84569.1"/>
    </source>
</evidence>
<dbReference type="Pfam" id="PF18545">
    <property type="entry name" value="HalOD1"/>
    <property type="match status" value="1"/>
</dbReference>
<dbReference type="OrthoDB" id="193772at2157"/>
<name>A0A202E8M0_9EURY</name>
<dbReference type="InterPro" id="IPR040624">
    <property type="entry name" value="HalOD1"/>
</dbReference>